<dbReference type="Pfam" id="PF01189">
    <property type="entry name" value="Methyltr_RsmB-F"/>
    <property type="match status" value="1"/>
</dbReference>
<feature type="binding site" evidence="5">
    <location>
        <position position="291"/>
    </location>
    <ligand>
        <name>S-adenosyl-L-methionine</name>
        <dbReference type="ChEBI" id="CHEBI:59789"/>
    </ligand>
</feature>
<dbReference type="PRINTS" id="PR02008">
    <property type="entry name" value="RCMTFAMILY"/>
</dbReference>
<dbReference type="OrthoDB" id="9810297at2"/>
<comment type="caution">
    <text evidence="5">Lacks conserved residue(s) required for the propagation of feature annotation.</text>
</comment>
<reference evidence="8" key="1">
    <citation type="submission" date="2017-08" db="EMBL/GenBank/DDBJ databases">
        <authorList>
            <person name="Varghese N."/>
            <person name="Submissions S."/>
        </authorList>
    </citation>
    <scope>NUCLEOTIDE SEQUENCE [LARGE SCALE GENOMIC DNA]</scope>
    <source>
        <strain evidence="8">JA276</strain>
    </source>
</reference>
<dbReference type="Gene3D" id="3.30.70.1170">
    <property type="entry name" value="Sun protein, domain 3"/>
    <property type="match status" value="1"/>
</dbReference>
<comment type="similarity">
    <text evidence="5">Belongs to the class I-like SAM-binding methyltransferase superfamily. RsmB/NOP family.</text>
</comment>
<evidence type="ECO:0000256" key="3">
    <source>
        <dbReference type="ARBA" id="ARBA00022691"/>
    </source>
</evidence>
<organism evidence="7 8">
    <name type="scientific">Rhodobacter maris</name>
    <dbReference type="NCBI Taxonomy" id="446682"/>
    <lineage>
        <taxon>Bacteria</taxon>
        <taxon>Pseudomonadati</taxon>
        <taxon>Pseudomonadota</taxon>
        <taxon>Alphaproteobacteria</taxon>
        <taxon>Rhodobacterales</taxon>
        <taxon>Rhodobacter group</taxon>
        <taxon>Rhodobacter</taxon>
    </lineage>
</organism>
<keyword evidence="2 5" id="KW-0808">Transferase</keyword>
<evidence type="ECO:0000256" key="5">
    <source>
        <dbReference type="PROSITE-ProRule" id="PRU01023"/>
    </source>
</evidence>
<dbReference type="InterPro" id="IPR023267">
    <property type="entry name" value="RCMT"/>
</dbReference>
<dbReference type="PANTHER" id="PTHR22807:SF53">
    <property type="entry name" value="RIBOSOMAL RNA SMALL SUBUNIT METHYLTRANSFERASE B-RELATED"/>
    <property type="match status" value="1"/>
</dbReference>
<evidence type="ECO:0000313" key="8">
    <source>
        <dbReference type="Proteomes" id="UP000219111"/>
    </source>
</evidence>
<keyword evidence="4 5" id="KW-0694">RNA-binding</keyword>
<dbReference type="PANTHER" id="PTHR22807">
    <property type="entry name" value="NOP2 YEAST -RELATED NOL1/NOP2/FMU SUN DOMAIN-CONTAINING"/>
    <property type="match status" value="1"/>
</dbReference>
<dbReference type="GO" id="GO:0008173">
    <property type="term" value="F:RNA methyltransferase activity"/>
    <property type="evidence" value="ECO:0007669"/>
    <property type="project" value="InterPro"/>
</dbReference>
<dbReference type="InterPro" id="IPR054728">
    <property type="entry name" value="RsmB-like_ferredoxin"/>
</dbReference>
<feature type="active site" description="Nucleophile" evidence="5">
    <location>
        <position position="344"/>
    </location>
</feature>
<dbReference type="InterPro" id="IPR001678">
    <property type="entry name" value="MeTrfase_RsmB-F_NOP2_dom"/>
</dbReference>
<dbReference type="InterPro" id="IPR049560">
    <property type="entry name" value="MeTrfase_RsmB-F_NOP2_cat"/>
</dbReference>
<evidence type="ECO:0000256" key="2">
    <source>
        <dbReference type="ARBA" id="ARBA00022679"/>
    </source>
</evidence>
<name>A0A285RWD2_9RHOB</name>
<protein>
    <submittedName>
        <fullName evidence="7">16S rRNA (Cytosine967-C5)-methyltransferase</fullName>
    </submittedName>
</protein>
<feature type="domain" description="SAM-dependent MTase RsmB/NOP-type" evidence="6">
    <location>
        <begin position="139"/>
        <end position="400"/>
    </location>
</feature>
<keyword evidence="1 5" id="KW-0489">Methyltransferase</keyword>
<dbReference type="EMBL" id="OBMT01000002">
    <property type="protein sequence ID" value="SOB98793.1"/>
    <property type="molecule type" value="Genomic_DNA"/>
</dbReference>
<dbReference type="Gene3D" id="3.40.50.150">
    <property type="entry name" value="Vaccinia Virus protein VP39"/>
    <property type="match status" value="1"/>
</dbReference>
<sequence>MTPAARLAAAIDVLDAILAGAPAERALTNWGRANRFAGSGDRAAVRDHVFDALRCRGSFAALGGALTGRGLMLGLCRAEDRAPEAFFTGAGHAPAALTDAERDHLCVARPAAEDLAARDWPDWLLPQIKEDLGSDFDAVSAQMQARAPVFLRVNVAKTTRRAAQAALAAEGIEAAAHPLAETALEVTAGARKIMKSRAYETGLVELQDAASQAMLALVPLSPGARVLDYCAGGGGKALALAAAAPQARITAHDIDAARMRDIAPRAKRAGARITLAQPGKVTGTFDLVLVDAPCSGSGTWRRAPEAKWALTPARLAELTALQGEILAQAARFVAPGGRLCYMTCSLLSVENAAPIAAFRGTGWQVTRALRLTPRDGGDGFFGAVLERDGTDRELALTSLG</sequence>
<dbReference type="GO" id="GO:0003723">
    <property type="term" value="F:RNA binding"/>
    <property type="evidence" value="ECO:0007669"/>
    <property type="project" value="UniProtKB-UniRule"/>
</dbReference>
<evidence type="ECO:0000256" key="1">
    <source>
        <dbReference type="ARBA" id="ARBA00022603"/>
    </source>
</evidence>
<dbReference type="RefSeq" id="WP_097068955.1">
    <property type="nucleotide sequence ID" value="NZ_OBMT01000002.1"/>
</dbReference>
<keyword evidence="8" id="KW-1185">Reference proteome</keyword>
<feature type="binding site" evidence="5">
    <location>
        <position position="253"/>
    </location>
    <ligand>
        <name>S-adenosyl-L-methionine</name>
        <dbReference type="ChEBI" id="CHEBI:59789"/>
    </ligand>
</feature>
<evidence type="ECO:0000313" key="7">
    <source>
        <dbReference type="EMBL" id="SOB98793.1"/>
    </source>
</evidence>
<keyword evidence="3 5" id="KW-0949">S-adenosyl-L-methionine</keyword>
<dbReference type="Pfam" id="PF22458">
    <property type="entry name" value="RsmF-B_ferredox"/>
    <property type="match status" value="1"/>
</dbReference>
<dbReference type="GO" id="GO:0001510">
    <property type="term" value="P:RNA methylation"/>
    <property type="evidence" value="ECO:0007669"/>
    <property type="project" value="InterPro"/>
</dbReference>
<dbReference type="AlphaFoldDB" id="A0A285RWD2"/>
<dbReference type="Proteomes" id="UP000219111">
    <property type="component" value="Unassembled WGS sequence"/>
</dbReference>
<dbReference type="SUPFAM" id="SSF53335">
    <property type="entry name" value="S-adenosyl-L-methionine-dependent methyltransferases"/>
    <property type="match status" value="1"/>
</dbReference>
<dbReference type="PROSITE" id="PS51686">
    <property type="entry name" value="SAM_MT_RSMB_NOP"/>
    <property type="match status" value="1"/>
</dbReference>
<accession>A0A285RWD2</accession>
<dbReference type="InterPro" id="IPR029063">
    <property type="entry name" value="SAM-dependent_MTases_sf"/>
</dbReference>
<evidence type="ECO:0000259" key="6">
    <source>
        <dbReference type="PROSITE" id="PS51686"/>
    </source>
</evidence>
<gene>
    <name evidence="7" type="ORF">SAMN05877831_10263</name>
</gene>
<proteinExistence type="inferred from homology"/>
<evidence type="ECO:0000256" key="4">
    <source>
        <dbReference type="ARBA" id="ARBA00022884"/>
    </source>
</evidence>